<feature type="domain" description="HpaB/PvcC/4-BUDH N-terminal" evidence="6">
    <location>
        <begin position="5"/>
        <end position="276"/>
    </location>
</feature>
<dbReference type="EMBL" id="SNXS01000010">
    <property type="protein sequence ID" value="TDP61867.1"/>
    <property type="molecule type" value="Genomic_DNA"/>
</dbReference>
<protein>
    <submittedName>
        <fullName evidence="7">4-hydroxyphenylacetate 3-monooxygenase</fullName>
    </submittedName>
</protein>
<evidence type="ECO:0000259" key="5">
    <source>
        <dbReference type="Pfam" id="PF03241"/>
    </source>
</evidence>
<dbReference type="Gene3D" id="1.20.140.10">
    <property type="entry name" value="Butyryl-CoA Dehydrogenase, subunit A, domain 3"/>
    <property type="match status" value="1"/>
</dbReference>
<dbReference type="OrthoDB" id="7233724at2"/>
<keyword evidence="1" id="KW-0285">Flavoprotein</keyword>
<proteinExistence type="predicted"/>
<dbReference type="PIRSF" id="PIRSF000331">
    <property type="entry name" value="HpaA_HpaB"/>
    <property type="match status" value="1"/>
</dbReference>
<dbReference type="InterPro" id="IPR046373">
    <property type="entry name" value="Acyl-CoA_Oxase/DH_mid-dom_sf"/>
</dbReference>
<keyword evidence="2 4" id="KW-0274">FAD</keyword>
<feature type="binding site" evidence="4">
    <location>
        <begin position="456"/>
        <end position="459"/>
    </location>
    <ligand>
        <name>FAD</name>
        <dbReference type="ChEBI" id="CHEBI:57692"/>
    </ligand>
</feature>
<dbReference type="InterPro" id="IPR036250">
    <property type="entry name" value="AcylCo_DH-like_C"/>
</dbReference>
<evidence type="ECO:0000256" key="3">
    <source>
        <dbReference type="ARBA" id="ARBA00023002"/>
    </source>
</evidence>
<dbReference type="RefSeq" id="WP_133703411.1">
    <property type="nucleotide sequence ID" value="NZ_SNXS01000010.1"/>
</dbReference>
<dbReference type="PANTHER" id="PTHR36117">
    <property type="entry name" value="4-HYDROXYPHENYLACETATE 3-MONOOXYGENASE-RELATED"/>
    <property type="match status" value="1"/>
</dbReference>
<dbReference type="Pfam" id="PF11794">
    <property type="entry name" value="HpaB_N"/>
    <property type="match status" value="1"/>
</dbReference>
<evidence type="ECO:0000256" key="2">
    <source>
        <dbReference type="ARBA" id="ARBA00022827"/>
    </source>
</evidence>
<sequence>MGLRTGAQYLAGLRDDRKVYLEGHLVKDVTNDPRLGTAAQSVAALYDMQHDPRYREVLTTLDPATDQRIATSYAQPRSVADVQRRGQALKLVADATYGMFGRTPDFMNLGVAALAAASEVFDNSASGRELARNVQAFYARCCREDLAMTHVQVNPQVDRSKAVFDQVKDIALKVVKETDAGFYVNGMRLVGTLAQFADEIVVMPSVVVANDASAADYAFAFTTPVAAPGVKIISRPSVVPQNAGHFLDHPLSSQYDEGDAVIVFENVFVPWERTFVYRDPVMCNAIYKKTFLSEHYSHQTMTRALAKAEFMAGLACYMAKAVKVDGFPNVQGQLAEMLIFIEMQKAMVERAEAQSGATGYGTFAPSKWPLHAAQLHFYDRYATMIDTVRTIGAGSLVGVPSYAELSGDIAPLVQEYFATSTLESGERIALMRLAADASISAFSGRQALYERYYQGDPVRKAGLLYNEYPKDALTGRIKDLLADLQAKASKA</sequence>
<name>A0A4R6QGU9_9BURK</name>
<dbReference type="GO" id="GO:0016627">
    <property type="term" value="F:oxidoreductase activity, acting on the CH-CH group of donors"/>
    <property type="evidence" value="ECO:0007669"/>
    <property type="project" value="InterPro"/>
</dbReference>
<dbReference type="SUPFAM" id="SSF47203">
    <property type="entry name" value="Acyl-CoA dehydrogenase C-terminal domain-like"/>
    <property type="match status" value="1"/>
</dbReference>
<feature type="binding site" evidence="4">
    <location>
        <begin position="156"/>
        <end position="159"/>
    </location>
    <ligand>
        <name>FAD</name>
        <dbReference type="ChEBI" id="CHEBI:57692"/>
    </ligand>
</feature>
<dbReference type="AlphaFoldDB" id="A0A4R6QGU9"/>
<dbReference type="Gene3D" id="1.10.3140.10">
    <property type="entry name" value="4-hydroxybutyryl-coa dehydratase, domain 1"/>
    <property type="match status" value="1"/>
</dbReference>
<reference evidence="7 8" key="1">
    <citation type="submission" date="2019-03" db="EMBL/GenBank/DDBJ databases">
        <title>Genomic Encyclopedia of Type Strains, Phase IV (KMG-IV): sequencing the most valuable type-strain genomes for metagenomic binning, comparative biology and taxonomic classification.</title>
        <authorList>
            <person name="Goeker M."/>
        </authorList>
    </citation>
    <scope>NUCLEOTIDE SEQUENCE [LARGE SCALE GENOMIC DNA]</scope>
    <source>
        <strain evidence="7 8">DSM 16998</strain>
    </source>
</reference>
<keyword evidence="3" id="KW-0560">Oxidoreductase</keyword>
<dbReference type="PANTHER" id="PTHR36117:SF3">
    <property type="entry name" value="4-HYDROXYPHENYLACETATE 3-MONOOXYGENASE-RELATED"/>
    <property type="match status" value="1"/>
</dbReference>
<dbReference type="Pfam" id="PF03241">
    <property type="entry name" value="HpaB"/>
    <property type="match status" value="1"/>
</dbReference>
<evidence type="ECO:0000256" key="4">
    <source>
        <dbReference type="PIRSR" id="PIRSR000331-2"/>
    </source>
</evidence>
<feature type="domain" description="HpaB/PvcC/4-BUDH C-terminal" evidence="5">
    <location>
        <begin position="283"/>
        <end position="481"/>
    </location>
</feature>
<dbReference type="InterPro" id="IPR004925">
    <property type="entry name" value="HpaB/PvcC/4-BUDH"/>
</dbReference>
<keyword evidence="7" id="KW-0503">Monooxygenase</keyword>
<dbReference type="InParanoid" id="A0A4R6QGU9"/>
<gene>
    <name evidence="7" type="ORF">DES47_11079</name>
</gene>
<dbReference type="InterPro" id="IPR009100">
    <property type="entry name" value="AcylCoA_DH/oxidase_NM_dom_sf"/>
</dbReference>
<dbReference type="InterPro" id="IPR024674">
    <property type="entry name" value="HpaB/PvcC/4-BUDH_N"/>
</dbReference>
<evidence type="ECO:0000256" key="1">
    <source>
        <dbReference type="ARBA" id="ARBA00022630"/>
    </source>
</evidence>
<feature type="binding site" evidence="4">
    <location>
        <position position="192"/>
    </location>
    <ligand>
        <name>FAD</name>
        <dbReference type="ChEBI" id="CHEBI:57692"/>
    </ligand>
</feature>
<organism evidence="7 8">
    <name type="scientific">Roseateles toxinivorans</name>
    <dbReference type="NCBI Taxonomy" id="270368"/>
    <lineage>
        <taxon>Bacteria</taxon>
        <taxon>Pseudomonadati</taxon>
        <taxon>Pseudomonadota</taxon>
        <taxon>Betaproteobacteria</taxon>
        <taxon>Burkholderiales</taxon>
        <taxon>Sphaerotilaceae</taxon>
        <taxon>Roseateles</taxon>
    </lineage>
</organism>
<dbReference type="GO" id="GO:0004497">
    <property type="term" value="F:monooxygenase activity"/>
    <property type="evidence" value="ECO:0007669"/>
    <property type="project" value="UniProtKB-KW"/>
</dbReference>
<accession>A0A4R6QGU9</accession>
<comment type="caution">
    <text evidence="7">The sequence shown here is derived from an EMBL/GenBank/DDBJ whole genome shotgun (WGS) entry which is preliminary data.</text>
</comment>
<dbReference type="InterPro" id="IPR024719">
    <property type="entry name" value="HpaB/PvcC/4-BUDH_C"/>
</dbReference>
<evidence type="ECO:0000313" key="7">
    <source>
        <dbReference type="EMBL" id="TDP61867.1"/>
    </source>
</evidence>
<evidence type="ECO:0000313" key="8">
    <source>
        <dbReference type="Proteomes" id="UP000295361"/>
    </source>
</evidence>
<dbReference type="Proteomes" id="UP000295361">
    <property type="component" value="Unassembled WGS sequence"/>
</dbReference>
<dbReference type="Gene3D" id="2.40.110.10">
    <property type="entry name" value="Butyryl-CoA Dehydrogenase, subunit A, domain 2"/>
    <property type="match status" value="1"/>
</dbReference>
<dbReference type="SUPFAM" id="SSF56645">
    <property type="entry name" value="Acyl-CoA dehydrogenase NM domain-like"/>
    <property type="match status" value="1"/>
</dbReference>
<evidence type="ECO:0000259" key="6">
    <source>
        <dbReference type="Pfam" id="PF11794"/>
    </source>
</evidence>
<keyword evidence="8" id="KW-1185">Reference proteome</keyword>